<name>X1TF67_9ZZZZ</name>
<gene>
    <name evidence="1" type="ORF">S12H4_17624</name>
</gene>
<organism evidence="1">
    <name type="scientific">marine sediment metagenome</name>
    <dbReference type="NCBI Taxonomy" id="412755"/>
    <lineage>
        <taxon>unclassified sequences</taxon>
        <taxon>metagenomes</taxon>
        <taxon>ecological metagenomes</taxon>
    </lineage>
</organism>
<comment type="caution">
    <text evidence="1">The sequence shown here is derived from an EMBL/GenBank/DDBJ whole genome shotgun (WGS) entry which is preliminary data.</text>
</comment>
<dbReference type="AlphaFoldDB" id="X1TF67"/>
<proteinExistence type="predicted"/>
<reference evidence="1" key="1">
    <citation type="journal article" date="2014" name="Front. Microbiol.">
        <title>High frequency of phylogenetically diverse reductive dehalogenase-homologous genes in deep subseafloor sedimentary metagenomes.</title>
        <authorList>
            <person name="Kawai M."/>
            <person name="Futagami T."/>
            <person name="Toyoda A."/>
            <person name="Takaki Y."/>
            <person name="Nishi S."/>
            <person name="Hori S."/>
            <person name="Arai W."/>
            <person name="Tsubouchi T."/>
            <person name="Morono Y."/>
            <person name="Uchiyama I."/>
            <person name="Ito T."/>
            <person name="Fujiyama A."/>
            <person name="Inagaki F."/>
            <person name="Takami H."/>
        </authorList>
    </citation>
    <scope>NUCLEOTIDE SEQUENCE</scope>
    <source>
        <strain evidence="1">Expedition CK06-06</strain>
    </source>
</reference>
<dbReference type="EMBL" id="BARW01008636">
    <property type="protein sequence ID" value="GAI86240.1"/>
    <property type="molecule type" value="Genomic_DNA"/>
</dbReference>
<feature type="non-terminal residue" evidence="1">
    <location>
        <position position="71"/>
    </location>
</feature>
<sequence length="71" mass="7680">MEEYTANRIYKILGVPVPSVSLYGTDKGTAQVADWVAGIPLGNLDDEVRAEAIESLKRGFVADALLGNWDV</sequence>
<accession>X1TF67</accession>
<protein>
    <submittedName>
        <fullName evidence="1">Uncharacterized protein</fullName>
    </submittedName>
</protein>
<evidence type="ECO:0000313" key="1">
    <source>
        <dbReference type="EMBL" id="GAI86240.1"/>
    </source>
</evidence>